<feature type="region of interest" description="Disordered" evidence="1">
    <location>
        <begin position="1"/>
        <end position="63"/>
    </location>
</feature>
<feature type="compositionally biased region" description="Basic and acidic residues" evidence="1">
    <location>
        <begin position="275"/>
        <end position="301"/>
    </location>
</feature>
<protein>
    <recommendedName>
        <fullName evidence="2">DUF6824 domain-containing protein</fullName>
    </recommendedName>
</protein>
<comment type="caution">
    <text evidence="3">The sequence shown here is derived from an EMBL/GenBank/DDBJ whole genome shotgun (WGS) entry which is preliminary data.</text>
</comment>
<evidence type="ECO:0000259" key="2">
    <source>
        <dbReference type="Pfam" id="PF20710"/>
    </source>
</evidence>
<sequence>MSETKPAPAPPTQEKPADKPAANEIEKPVEEKEKAPEATSVELEKTIVEPPPPLVAPPKNSASPVNTDAMMTLTNALEANIPKAGAIQNPGRFDVLFGRGGGTNFHHGNMTYRKKIKAVQSAYIHARQRSVKTEIISEIIRQVKADGGKFLRQDENDKLWYEVDDKEIKKKTSQTLREGAPQWRKTHGEWQRRDDSKNISTAPSVLVPPSHLVPLPPQQQPPAKRARTNSAGNVAPGMGALELLSAVAAGSSTGDKSKQNGGAIPEKASDATAAAEKKGERVQESKEVGEGAVDEKKEVAKETVTAV</sequence>
<feature type="compositionally biased region" description="Basic and acidic residues" evidence="1">
    <location>
        <begin position="186"/>
        <end position="197"/>
    </location>
</feature>
<gene>
    <name evidence="3" type="ORF">CTEN210_14670</name>
</gene>
<dbReference type="Pfam" id="PF20710">
    <property type="entry name" value="DUF6824"/>
    <property type="match status" value="1"/>
</dbReference>
<feature type="compositionally biased region" description="Low complexity" evidence="1">
    <location>
        <begin position="203"/>
        <end position="213"/>
    </location>
</feature>
<feature type="compositionally biased region" description="Basic and acidic residues" evidence="1">
    <location>
        <begin position="24"/>
        <end position="47"/>
    </location>
</feature>
<proteinExistence type="predicted"/>
<dbReference type="InterPro" id="IPR049227">
    <property type="entry name" value="DUF6824"/>
</dbReference>
<dbReference type="Proteomes" id="UP001054902">
    <property type="component" value="Unassembled WGS sequence"/>
</dbReference>
<dbReference type="AlphaFoldDB" id="A0AAD3D5K5"/>
<evidence type="ECO:0000313" key="4">
    <source>
        <dbReference type="Proteomes" id="UP001054902"/>
    </source>
</evidence>
<accession>A0AAD3D5K5</accession>
<dbReference type="EMBL" id="BLLK01000061">
    <property type="protein sequence ID" value="GFH58194.1"/>
    <property type="molecule type" value="Genomic_DNA"/>
</dbReference>
<keyword evidence="4" id="KW-1185">Reference proteome</keyword>
<feature type="region of interest" description="Disordered" evidence="1">
    <location>
        <begin position="251"/>
        <end position="307"/>
    </location>
</feature>
<name>A0AAD3D5K5_9STRA</name>
<feature type="domain" description="DUF6824" evidence="2">
    <location>
        <begin position="94"/>
        <end position="178"/>
    </location>
</feature>
<evidence type="ECO:0000313" key="3">
    <source>
        <dbReference type="EMBL" id="GFH58194.1"/>
    </source>
</evidence>
<feature type="region of interest" description="Disordered" evidence="1">
    <location>
        <begin position="172"/>
        <end position="236"/>
    </location>
</feature>
<organism evidence="3 4">
    <name type="scientific">Chaetoceros tenuissimus</name>
    <dbReference type="NCBI Taxonomy" id="426638"/>
    <lineage>
        <taxon>Eukaryota</taxon>
        <taxon>Sar</taxon>
        <taxon>Stramenopiles</taxon>
        <taxon>Ochrophyta</taxon>
        <taxon>Bacillariophyta</taxon>
        <taxon>Coscinodiscophyceae</taxon>
        <taxon>Chaetocerotophycidae</taxon>
        <taxon>Chaetocerotales</taxon>
        <taxon>Chaetocerotaceae</taxon>
        <taxon>Chaetoceros</taxon>
    </lineage>
</organism>
<evidence type="ECO:0000256" key="1">
    <source>
        <dbReference type="SAM" id="MobiDB-lite"/>
    </source>
</evidence>
<reference evidence="3 4" key="1">
    <citation type="journal article" date="2021" name="Sci. Rep.">
        <title>The genome of the diatom Chaetoceros tenuissimus carries an ancient integrated fragment of an extant virus.</title>
        <authorList>
            <person name="Hongo Y."/>
            <person name="Kimura K."/>
            <person name="Takaki Y."/>
            <person name="Yoshida Y."/>
            <person name="Baba S."/>
            <person name="Kobayashi G."/>
            <person name="Nagasaki K."/>
            <person name="Hano T."/>
            <person name="Tomaru Y."/>
        </authorList>
    </citation>
    <scope>NUCLEOTIDE SEQUENCE [LARGE SCALE GENOMIC DNA]</scope>
    <source>
        <strain evidence="3 4">NIES-3715</strain>
    </source>
</reference>